<feature type="domain" description="Conserved oligomeric Golgi complex subunit 2 N-terminal" evidence="9">
    <location>
        <begin position="10"/>
        <end position="82"/>
    </location>
</feature>
<evidence type="ECO:0000313" key="11">
    <source>
        <dbReference type="Proteomes" id="UP001174909"/>
    </source>
</evidence>
<accession>A0AA35U2W2</accession>
<evidence type="ECO:0000256" key="8">
    <source>
        <dbReference type="ARBA" id="ARBA00031344"/>
    </source>
</evidence>
<dbReference type="Proteomes" id="UP001174909">
    <property type="component" value="Unassembled WGS sequence"/>
</dbReference>
<dbReference type="AlphaFoldDB" id="A0AA35U2W2"/>
<dbReference type="Pfam" id="PF06148">
    <property type="entry name" value="COG2_N"/>
    <property type="match status" value="1"/>
</dbReference>
<evidence type="ECO:0000256" key="4">
    <source>
        <dbReference type="ARBA" id="ARBA00022448"/>
    </source>
</evidence>
<proteinExistence type="inferred from homology"/>
<sequence>MTLPKHAEELCFSTEVFLEESFTVDDFVNQCRKRVTIECLRDDLDAYYRTLKSAMVELINKDYADFVNLSANLVGVDKSIDGLASPLTQLREEVLGIKEVMDAAISATETKLAQRAEIRAKKATLKRLMVVMESLESLERLLDIRRRPHPLSPSSPSEERSEVAQLTEREEFAAVVLERVTGEFNRLQFSVSQTQDHPLVSEITPRIAGVTSALQSRLERLFQEALDGRGRERLATVCRPMPPSVGRRTQRVCSRLLWHTPSLISE</sequence>
<comment type="caution">
    <text evidence="10">The sequence shown here is derived from an EMBL/GenBank/DDBJ whole genome shotgun (WGS) entry which is preliminary data.</text>
</comment>
<evidence type="ECO:0000256" key="5">
    <source>
        <dbReference type="ARBA" id="ARBA00022927"/>
    </source>
</evidence>
<evidence type="ECO:0000256" key="6">
    <source>
        <dbReference type="ARBA" id="ARBA00023034"/>
    </source>
</evidence>
<keyword evidence="5" id="KW-0653">Protein transport</keyword>
<evidence type="ECO:0000256" key="7">
    <source>
        <dbReference type="ARBA" id="ARBA00023136"/>
    </source>
</evidence>
<evidence type="ECO:0000256" key="2">
    <source>
        <dbReference type="ARBA" id="ARBA00007603"/>
    </source>
</evidence>
<dbReference type="InterPro" id="IPR009316">
    <property type="entry name" value="COG2"/>
</dbReference>
<dbReference type="PANTHER" id="PTHR12961:SF0">
    <property type="entry name" value="CONSERVED OLIGOMERIC GOLGI COMPLEX SUBUNIT 2"/>
    <property type="match status" value="1"/>
</dbReference>
<keyword evidence="4" id="KW-0813">Transport</keyword>
<evidence type="ECO:0000256" key="1">
    <source>
        <dbReference type="ARBA" id="ARBA00004395"/>
    </source>
</evidence>
<evidence type="ECO:0000259" key="9">
    <source>
        <dbReference type="Pfam" id="PF06148"/>
    </source>
</evidence>
<dbReference type="GO" id="GO:0007030">
    <property type="term" value="P:Golgi organization"/>
    <property type="evidence" value="ECO:0007669"/>
    <property type="project" value="InterPro"/>
</dbReference>
<dbReference type="PANTHER" id="PTHR12961">
    <property type="entry name" value="CONSERVED OLIGOMERIC GOLGI COMPLEX COMPONENT 2"/>
    <property type="match status" value="1"/>
</dbReference>
<keyword evidence="7" id="KW-0472">Membrane</keyword>
<dbReference type="GO" id="GO:0015031">
    <property type="term" value="P:protein transport"/>
    <property type="evidence" value="ECO:0007669"/>
    <property type="project" value="UniProtKB-KW"/>
</dbReference>
<keyword evidence="11" id="KW-1185">Reference proteome</keyword>
<comment type="subcellular location">
    <subcellularLocation>
        <location evidence="1">Golgi apparatus membrane</location>
        <topology evidence="1">Peripheral membrane protein</topology>
    </subcellularLocation>
</comment>
<dbReference type="EMBL" id="CASHTH010004464">
    <property type="protein sequence ID" value="CAI8057636.1"/>
    <property type="molecule type" value="Genomic_DNA"/>
</dbReference>
<evidence type="ECO:0000256" key="3">
    <source>
        <dbReference type="ARBA" id="ARBA00020977"/>
    </source>
</evidence>
<dbReference type="GO" id="GO:0006891">
    <property type="term" value="P:intra-Golgi vesicle-mediated transport"/>
    <property type="evidence" value="ECO:0007669"/>
    <property type="project" value="TreeGrafter"/>
</dbReference>
<organism evidence="10 11">
    <name type="scientific">Geodia barretti</name>
    <name type="common">Barrett's horny sponge</name>
    <dbReference type="NCBI Taxonomy" id="519541"/>
    <lineage>
        <taxon>Eukaryota</taxon>
        <taxon>Metazoa</taxon>
        <taxon>Porifera</taxon>
        <taxon>Demospongiae</taxon>
        <taxon>Heteroscleromorpha</taxon>
        <taxon>Tetractinellida</taxon>
        <taxon>Astrophorina</taxon>
        <taxon>Geodiidae</taxon>
        <taxon>Geodia</taxon>
    </lineage>
</organism>
<dbReference type="GO" id="GO:0017119">
    <property type="term" value="C:Golgi transport complex"/>
    <property type="evidence" value="ECO:0007669"/>
    <property type="project" value="TreeGrafter"/>
</dbReference>
<dbReference type="GO" id="GO:0000139">
    <property type="term" value="C:Golgi membrane"/>
    <property type="evidence" value="ECO:0007669"/>
    <property type="project" value="UniProtKB-SubCell"/>
</dbReference>
<name>A0AA35U2W2_GEOBA</name>
<reference evidence="10" key="1">
    <citation type="submission" date="2023-03" db="EMBL/GenBank/DDBJ databases">
        <authorList>
            <person name="Steffen K."/>
            <person name="Cardenas P."/>
        </authorList>
    </citation>
    <scope>NUCLEOTIDE SEQUENCE</scope>
</reference>
<evidence type="ECO:0000313" key="10">
    <source>
        <dbReference type="EMBL" id="CAI8057636.1"/>
    </source>
</evidence>
<comment type="similarity">
    <text evidence="2">Belongs to the COG2 family.</text>
</comment>
<dbReference type="InterPro" id="IPR024602">
    <property type="entry name" value="COG_su2_N"/>
</dbReference>
<protein>
    <recommendedName>
        <fullName evidence="3">Conserved oligomeric Golgi complex subunit 2</fullName>
    </recommendedName>
    <alternativeName>
        <fullName evidence="8">Component of oligomeric Golgi complex 2</fullName>
    </alternativeName>
</protein>
<keyword evidence="6" id="KW-0333">Golgi apparatus</keyword>
<gene>
    <name evidence="10" type="ORF">GBAR_LOCUS31406</name>
</gene>